<comment type="caution">
    <text evidence="1">The sequence shown here is derived from an EMBL/GenBank/DDBJ whole genome shotgun (WGS) entry which is preliminary data.</text>
</comment>
<evidence type="ECO:0000313" key="1">
    <source>
        <dbReference type="EMBL" id="KKN66400.1"/>
    </source>
</evidence>
<accession>A0A0F9SC12</accession>
<gene>
    <name evidence="1" type="ORF">LCGC14_0472220</name>
</gene>
<reference evidence="1" key="1">
    <citation type="journal article" date="2015" name="Nature">
        <title>Complex archaea that bridge the gap between prokaryotes and eukaryotes.</title>
        <authorList>
            <person name="Spang A."/>
            <person name="Saw J.H."/>
            <person name="Jorgensen S.L."/>
            <person name="Zaremba-Niedzwiedzka K."/>
            <person name="Martijn J."/>
            <person name="Lind A.E."/>
            <person name="van Eijk R."/>
            <person name="Schleper C."/>
            <person name="Guy L."/>
            <person name="Ettema T.J."/>
        </authorList>
    </citation>
    <scope>NUCLEOTIDE SEQUENCE</scope>
</reference>
<dbReference type="AlphaFoldDB" id="A0A0F9SC12"/>
<protein>
    <submittedName>
        <fullName evidence="1">Uncharacterized protein</fullName>
    </submittedName>
</protein>
<proteinExistence type="predicted"/>
<organism evidence="1">
    <name type="scientific">marine sediment metagenome</name>
    <dbReference type="NCBI Taxonomy" id="412755"/>
    <lineage>
        <taxon>unclassified sequences</taxon>
        <taxon>metagenomes</taxon>
        <taxon>ecological metagenomes</taxon>
    </lineage>
</organism>
<dbReference type="EMBL" id="LAZR01000502">
    <property type="protein sequence ID" value="KKN66400.1"/>
    <property type="molecule type" value="Genomic_DNA"/>
</dbReference>
<name>A0A0F9SC12_9ZZZZ</name>
<sequence>MRTDVHSEKSLKPENYEVIEYIYTNAPPFMGSGEGFAAIMKEFRADMERIQKMLRERGAMIHGGWSSCDHCGAHYHHGVVLEHRPTKELITVGWICAEERFEISNLAWQRKRMEKVMKQIRHRRGRFAKLRTFAKENREAVRLLSKHRDNSFLGSLRDQLMARGTLSERQLECIPKAAERQAKWDTEKAKQEAEPKNPAPEGRVEIEGEIVHVKLQESQYGDTFKMLVKCDGFRVWSTVPSSLEGEVKGRRVKFTATLTRSDKDESFAFAKRPAKAEFTAEAA</sequence>